<dbReference type="InterPro" id="IPR002575">
    <property type="entry name" value="Aminoglycoside_PTrfase"/>
</dbReference>
<evidence type="ECO:0000313" key="3">
    <source>
        <dbReference type="Proteomes" id="UP000823772"/>
    </source>
</evidence>
<evidence type="ECO:0000313" key="2">
    <source>
        <dbReference type="EMBL" id="MBO8482098.1"/>
    </source>
</evidence>
<dbReference type="Proteomes" id="UP000823772">
    <property type="component" value="Unassembled WGS sequence"/>
</dbReference>
<accession>A0A9D9J2R4</accession>
<gene>
    <name evidence="2" type="ORF">IAC87_06085</name>
</gene>
<dbReference type="PANTHER" id="PTHR21064:SF5">
    <property type="entry name" value="SLR1880 PROTEIN"/>
    <property type="match status" value="1"/>
</dbReference>
<sequence length="372" mass="42458">MKDIDRYLRIADNFLYEGKILSIEPYGDGLINDTFRITTSEEAPDYMLQRINHSVFRNVAMLQDNIRKVTGHLYERKKAAGETDLERKVLRFIDSKDGENYIYDPDTASYWRMMAFIPDALTYDSVTPENAYKTGLAISRFHSELSDMGESLGETIPHFHDMAYRLEEFRQAVRADKASRAASVKGLIEEIESRAEDMTAAERLYAAGKLPKRICHCDTKVNNLLFDKDGEVLAVIDLDTVMPSFIFSDYGDFLRTAANFTAEDDPDTGKVGFDHKIFEAFTEGYLEGAKEFITPVETLMLPFAVRLFPYMQCVRFLGDYINGDTYYKIKYSGHNLARAENQMALLKSIEKYDKDGAMASFIATCIRQPDNV</sequence>
<dbReference type="InterPro" id="IPR011009">
    <property type="entry name" value="Kinase-like_dom_sf"/>
</dbReference>
<dbReference type="AlphaFoldDB" id="A0A9D9J2R4"/>
<organism evidence="2 3">
    <name type="scientific">Candidatus Merdivivens faecigallinarum</name>
    <dbReference type="NCBI Taxonomy" id="2840871"/>
    <lineage>
        <taxon>Bacteria</taxon>
        <taxon>Pseudomonadati</taxon>
        <taxon>Bacteroidota</taxon>
        <taxon>Bacteroidia</taxon>
        <taxon>Bacteroidales</taxon>
        <taxon>Muribaculaceae</taxon>
        <taxon>Muribaculaceae incertae sedis</taxon>
        <taxon>Candidatus Merdivivens</taxon>
    </lineage>
</organism>
<dbReference type="InterPro" id="IPR050249">
    <property type="entry name" value="Pseudomonas-type_ThrB"/>
</dbReference>
<proteinExistence type="predicted"/>
<dbReference type="PANTHER" id="PTHR21064">
    <property type="entry name" value="AMINOGLYCOSIDE PHOSPHOTRANSFERASE DOMAIN-CONTAINING PROTEIN-RELATED"/>
    <property type="match status" value="1"/>
</dbReference>
<dbReference type="Gene3D" id="3.90.1200.10">
    <property type="match status" value="1"/>
</dbReference>
<reference evidence="2" key="2">
    <citation type="journal article" date="2021" name="PeerJ">
        <title>Extensive microbial diversity within the chicken gut microbiome revealed by metagenomics and culture.</title>
        <authorList>
            <person name="Gilroy R."/>
            <person name="Ravi A."/>
            <person name="Getino M."/>
            <person name="Pursley I."/>
            <person name="Horton D.L."/>
            <person name="Alikhan N.F."/>
            <person name="Baker D."/>
            <person name="Gharbi K."/>
            <person name="Hall N."/>
            <person name="Watson M."/>
            <person name="Adriaenssens E.M."/>
            <person name="Foster-Nyarko E."/>
            <person name="Jarju S."/>
            <person name="Secka A."/>
            <person name="Antonio M."/>
            <person name="Oren A."/>
            <person name="Chaudhuri R.R."/>
            <person name="La Ragione R."/>
            <person name="Hildebrand F."/>
            <person name="Pallen M.J."/>
        </authorList>
    </citation>
    <scope>NUCLEOTIDE SEQUENCE</scope>
    <source>
        <strain evidence="2">B3-2255</strain>
    </source>
</reference>
<dbReference type="EMBL" id="JADILY010000127">
    <property type="protein sequence ID" value="MBO8482098.1"/>
    <property type="molecule type" value="Genomic_DNA"/>
</dbReference>
<dbReference type="Pfam" id="PF01636">
    <property type="entry name" value="APH"/>
    <property type="match status" value="1"/>
</dbReference>
<reference evidence="2" key="1">
    <citation type="submission" date="2020-10" db="EMBL/GenBank/DDBJ databases">
        <authorList>
            <person name="Gilroy R."/>
        </authorList>
    </citation>
    <scope>NUCLEOTIDE SEQUENCE</scope>
    <source>
        <strain evidence="2">B3-2255</strain>
    </source>
</reference>
<comment type="caution">
    <text evidence="2">The sequence shown here is derived from an EMBL/GenBank/DDBJ whole genome shotgun (WGS) entry which is preliminary data.</text>
</comment>
<name>A0A9D9J2R4_9BACT</name>
<feature type="domain" description="Aminoglycoside phosphotransferase" evidence="1">
    <location>
        <begin position="23"/>
        <end position="265"/>
    </location>
</feature>
<evidence type="ECO:0000259" key="1">
    <source>
        <dbReference type="Pfam" id="PF01636"/>
    </source>
</evidence>
<protein>
    <submittedName>
        <fullName evidence="2">Aminoglycoside phosphotransferase family protein</fullName>
    </submittedName>
</protein>
<dbReference type="SUPFAM" id="SSF56112">
    <property type="entry name" value="Protein kinase-like (PK-like)"/>
    <property type="match status" value="1"/>
</dbReference>